<reference evidence="3 4" key="1">
    <citation type="submission" date="2011-08" db="EMBL/GenBank/DDBJ databases">
        <title>The Genome Sequence of Plasmodium vivax Mauritania I.</title>
        <authorList>
            <consortium name="The Broad Institute Genome Sequencing Platform"/>
            <consortium name="The Broad Institute Genome Sequencing Center for Infectious Disease"/>
            <person name="Neafsey D."/>
            <person name="Carlton J."/>
            <person name="Barnwell J."/>
            <person name="Collins W."/>
            <person name="Escalante A."/>
            <person name="Mullikin J."/>
            <person name="Saul A."/>
            <person name="Guigo R."/>
            <person name="Camara F."/>
            <person name="Young S.K."/>
            <person name="Zeng Q."/>
            <person name="Gargeya S."/>
            <person name="Fitzgerald M."/>
            <person name="Haas B."/>
            <person name="Abouelleil A."/>
            <person name="Alvarado L."/>
            <person name="Arachchi H.M."/>
            <person name="Berlin A."/>
            <person name="Brown A."/>
            <person name="Chapman S.B."/>
            <person name="Chen Z."/>
            <person name="Dunbar C."/>
            <person name="Freedman E."/>
            <person name="Gearin G."/>
            <person name="Gellesch M."/>
            <person name="Goldberg J."/>
            <person name="Griggs A."/>
            <person name="Gujja S."/>
            <person name="Heiman D."/>
            <person name="Howarth C."/>
            <person name="Larson L."/>
            <person name="Lui A."/>
            <person name="MacDonald P.J.P."/>
            <person name="Montmayeur A."/>
            <person name="Murphy C."/>
            <person name="Neiman D."/>
            <person name="Pearson M."/>
            <person name="Priest M."/>
            <person name="Roberts A."/>
            <person name="Saif S."/>
            <person name="Shea T."/>
            <person name="Shenoy N."/>
            <person name="Sisk P."/>
            <person name="Stolte C."/>
            <person name="Sykes S."/>
            <person name="Wortman J."/>
            <person name="Nusbaum C."/>
            <person name="Birren B."/>
        </authorList>
    </citation>
    <scope>NUCLEOTIDE SEQUENCE [LARGE SCALE GENOMIC DNA]</scope>
    <source>
        <strain evidence="3 4">Mauritania I</strain>
    </source>
</reference>
<feature type="signal peptide" evidence="2">
    <location>
        <begin position="1"/>
        <end position="17"/>
    </location>
</feature>
<evidence type="ECO:0000256" key="1">
    <source>
        <dbReference type="SAM" id="MobiDB-lite"/>
    </source>
</evidence>
<protein>
    <recommendedName>
        <fullName evidence="5">CYIR protein</fullName>
    </recommendedName>
</protein>
<evidence type="ECO:0000313" key="4">
    <source>
        <dbReference type="Proteomes" id="UP000053776"/>
    </source>
</evidence>
<feature type="chain" id="PRO_5005323475" description="CYIR protein" evidence="2">
    <location>
        <begin position="18"/>
        <end position="334"/>
    </location>
</feature>
<organism evidence="3 4">
    <name type="scientific">Plasmodium vivax Mauritania I</name>
    <dbReference type="NCBI Taxonomy" id="1035515"/>
    <lineage>
        <taxon>Eukaryota</taxon>
        <taxon>Sar</taxon>
        <taxon>Alveolata</taxon>
        <taxon>Apicomplexa</taxon>
        <taxon>Aconoidasida</taxon>
        <taxon>Haemosporida</taxon>
        <taxon>Plasmodiidae</taxon>
        <taxon>Plasmodium</taxon>
        <taxon>Plasmodium (Plasmodium)</taxon>
    </lineage>
</organism>
<evidence type="ECO:0000256" key="2">
    <source>
        <dbReference type="SAM" id="SignalP"/>
    </source>
</evidence>
<feature type="compositionally biased region" description="Polar residues" evidence="1">
    <location>
        <begin position="269"/>
        <end position="287"/>
    </location>
</feature>
<dbReference type="InterPro" id="IPR008780">
    <property type="entry name" value="Plasmodium_Vir"/>
</dbReference>
<name>A0A0J9TIY0_PLAVI</name>
<accession>A0A0J9TIY0</accession>
<evidence type="ECO:0000313" key="3">
    <source>
        <dbReference type="EMBL" id="KMZ95031.1"/>
    </source>
</evidence>
<dbReference type="EMBL" id="KQ235005">
    <property type="protein sequence ID" value="KMZ95031.1"/>
    <property type="molecule type" value="Genomic_DNA"/>
</dbReference>
<dbReference type="OrthoDB" id="387362at2759"/>
<evidence type="ECO:0008006" key="5">
    <source>
        <dbReference type="Google" id="ProtNLM"/>
    </source>
</evidence>
<feature type="region of interest" description="Disordered" evidence="1">
    <location>
        <begin position="256"/>
        <end position="288"/>
    </location>
</feature>
<dbReference type="Proteomes" id="UP000053776">
    <property type="component" value="Unassembled WGS sequence"/>
</dbReference>
<sequence length="334" mass="39266">MLILFLFLLLSNDEKFTRRTLCFFNYKMNILSRTNLSFREELQSEKFYASLYKLGHLTGYIDDCSSLGNLPSGASIKRICARVLKYLETVYKKSYKKDDPYDVCLLLNYWVYSKLFDILKIRDERHIYRAYAQLQLIWTDFLRKKSFNDLCKPIDEMVSHHDWRKRKELYEYYVDYYPIKQSLGYYTKRCDEFHQYIENKKTLYEHFKKRCPSDDTKICPDFYKRCEQYDPDKVLSHLSCHNEIIKERKAAASRVQIGSGLPNGETESRGTSDSMVSDGDPNSNGNPHNVRMYGNVLLGVVATSMTSGALYRVNINSLLQINFVRLLISLIKSP</sequence>
<proteinExistence type="predicted"/>
<dbReference type="Pfam" id="PF05795">
    <property type="entry name" value="Plasmodium_Vir"/>
    <property type="match status" value="1"/>
</dbReference>
<dbReference type="AlphaFoldDB" id="A0A0J9TIY0"/>
<gene>
    <name evidence="3" type="ORF">PVMG_06162</name>
</gene>
<keyword evidence="2" id="KW-0732">Signal</keyword>